<dbReference type="GO" id="GO:0009055">
    <property type="term" value="F:electron transfer activity"/>
    <property type="evidence" value="ECO:0007669"/>
    <property type="project" value="InterPro"/>
</dbReference>
<keyword evidence="7" id="KW-0249">Electron transport</keyword>
<comment type="function">
    <text evidence="1">The reaction center of purple bacteria contains a tightly bound cytochrome molecule which re-reduces the photo oxidized primary electron donor.</text>
</comment>
<dbReference type="InterPro" id="IPR036280">
    <property type="entry name" value="Multihaem_cyt_sf"/>
</dbReference>
<dbReference type="Proteomes" id="UP000236728">
    <property type="component" value="Unassembled WGS sequence"/>
</dbReference>
<dbReference type="AlphaFoldDB" id="A0A1H5Z4F1"/>
<evidence type="ECO:0000256" key="2">
    <source>
        <dbReference type="ARBA" id="ARBA00015978"/>
    </source>
</evidence>
<dbReference type="GO" id="GO:0005506">
    <property type="term" value="F:iron ion binding"/>
    <property type="evidence" value="ECO:0007669"/>
    <property type="project" value="InterPro"/>
</dbReference>
<keyword evidence="4" id="KW-0602">Photosynthesis</keyword>
<evidence type="ECO:0000313" key="10">
    <source>
        <dbReference type="EMBL" id="SEG31142.1"/>
    </source>
</evidence>
<dbReference type="Gene3D" id="1.10.468.10">
    <property type="entry name" value="Photosynthetic Reaction Center, subunit C, domain 2"/>
    <property type="match status" value="1"/>
</dbReference>
<keyword evidence="6" id="KW-0479">Metal-binding</keyword>
<protein>
    <recommendedName>
        <fullName evidence="2">Photosynthetic reaction center cytochrome c subunit</fullName>
    </recommendedName>
</protein>
<evidence type="ECO:0000256" key="1">
    <source>
        <dbReference type="ARBA" id="ARBA00003196"/>
    </source>
</evidence>
<evidence type="ECO:0000256" key="3">
    <source>
        <dbReference type="ARBA" id="ARBA00022448"/>
    </source>
</evidence>
<dbReference type="GO" id="GO:0020037">
    <property type="term" value="F:heme binding"/>
    <property type="evidence" value="ECO:0007669"/>
    <property type="project" value="InterPro"/>
</dbReference>
<sequence>MKSSNAGFVWAGLAFAAALAAVKAPGAVVYGAQSAAAAESTVRNLKVLPKDISPVELNRLMLQYKQGLGVPCGYCHAETQEGRPDYASDENPIKETARVMIGMTRDINETYLAKVGDRRYADPITCGNCHQGLPHPPVFTPKAQ</sequence>
<evidence type="ECO:0000256" key="7">
    <source>
        <dbReference type="ARBA" id="ARBA00022982"/>
    </source>
</evidence>
<evidence type="ECO:0000256" key="4">
    <source>
        <dbReference type="ARBA" id="ARBA00022531"/>
    </source>
</evidence>
<dbReference type="OrthoDB" id="120446at2"/>
<keyword evidence="8" id="KW-0408">Iron</keyword>
<keyword evidence="5" id="KW-0349">Heme</keyword>
<name>A0A1H5Z4F1_9BACT</name>
<dbReference type="Pfam" id="PF02276">
    <property type="entry name" value="CytoC_RC"/>
    <property type="match status" value="1"/>
</dbReference>
<keyword evidence="3" id="KW-0813">Transport</keyword>
<dbReference type="GO" id="GO:0019684">
    <property type="term" value="P:photosynthesis, light reaction"/>
    <property type="evidence" value="ECO:0007669"/>
    <property type="project" value="InterPro"/>
</dbReference>
<evidence type="ECO:0000313" key="11">
    <source>
        <dbReference type="Proteomes" id="UP000236728"/>
    </source>
</evidence>
<organism evidence="10 11">
    <name type="scientific">Bryocella elongata</name>
    <dbReference type="NCBI Taxonomy" id="863522"/>
    <lineage>
        <taxon>Bacteria</taxon>
        <taxon>Pseudomonadati</taxon>
        <taxon>Acidobacteriota</taxon>
        <taxon>Terriglobia</taxon>
        <taxon>Terriglobales</taxon>
        <taxon>Acidobacteriaceae</taxon>
        <taxon>Bryocella</taxon>
    </lineage>
</organism>
<dbReference type="RefSeq" id="WP_160115125.1">
    <property type="nucleotide sequence ID" value="NZ_FNVA01000004.1"/>
</dbReference>
<evidence type="ECO:0000256" key="6">
    <source>
        <dbReference type="ARBA" id="ARBA00022723"/>
    </source>
</evidence>
<dbReference type="SUPFAM" id="SSF48695">
    <property type="entry name" value="Multiheme cytochromes"/>
    <property type="match status" value="1"/>
</dbReference>
<feature type="chain" id="PRO_5009291262" description="Photosynthetic reaction center cytochrome c subunit" evidence="9">
    <location>
        <begin position="21"/>
        <end position="144"/>
    </location>
</feature>
<evidence type="ECO:0000256" key="8">
    <source>
        <dbReference type="ARBA" id="ARBA00023004"/>
    </source>
</evidence>
<feature type="signal peptide" evidence="9">
    <location>
        <begin position="1"/>
        <end position="20"/>
    </location>
</feature>
<accession>A0A1H5Z4F1</accession>
<evidence type="ECO:0000256" key="9">
    <source>
        <dbReference type="SAM" id="SignalP"/>
    </source>
</evidence>
<dbReference type="GO" id="GO:0030077">
    <property type="term" value="C:plasma membrane light-harvesting complex"/>
    <property type="evidence" value="ECO:0007669"/>
    <property type="project" value="InterPro"/>
</dbReference>
<gene>
    <name evidence="10" type="ORF">SAMN05421819_2446</name>
</gene>
<dbReference type="InterPro" id="IPR023119">
    <property type="entry name" value="Multihaem_cyt_PRC_cyt_su-like"/>
</dbReference>
<dbReference type="InterPro" id="IPR003158">
    <property type="entry name" value="Photosyn_RC_cyt_c-su"/>
</dbReference>
<proteinExistence type="predicted"/>
<keyword evidence="11" id="KW-1185">Reference proteome</keyword>
<evidence type="ECO:0000256" key="5">
    <source>
        <dbReference type="ARBA" id="ARBA00022617"/>
    </source>
</evidence>
<dbReference type="NCBIfam" id="NF033196">
    <property type="entry name" value="c_type_nonphoto"/>
    <property type="match status" value="1"/>
</dbReference>
<reference evidence="10 11" key="1">
    <citation type="submission" date="2016-10" db="EMBL/GenBank/DDBJ databases">
        <authorList>
            <person name="de Groot N.N."/>
        </authorList>
    </citation>
    <scope>NUCLEOTIDE SEQUENCE [LARGE SCALE GENOMIC DNA]</scope>
    <source>
        <strain evidence="10 11">DSM 22489</strain>
    </source>
</reference>
<keyword evidence="9" id="KW-0732">Signal</keyword>
<dbReference type="EMBL" id="FNVA01000004">
    <property type="protein sequence ID" value="SEG31142.1"/>
    <property type="molecule type" value="Genomic_DNA"/>
</dbReference>